<feature type="disulfide bond" evidence="13">
    <location>
        <begin position="239"/>
        <end position="254"/>
    </location>
</feature>
<dbReference type="SMART" id="SM00181">
    <property type="entry name" value="EGF"/>
    <property type="match status" value="5"/>
</dbReference>
<keyword evidence="5" id="KW-0732">Signal</keyword>
<comment type="caution">
    <text evidence="18">The sequence shown here is derived from an EMBL/GenBank/DDBJ whole genome shotgun (WGS) entry which is preliminary data.</text>
</comment>
<feature type="disulfide bond" evidence="13">
    <location>
        <begin position="200"/>
        <end position="215"/>
    </location>
</feature>
<dbReference type="Gene3D" id="2.10.25.10">
    <property type="entry name" value="Laminin"/>
    <property type="match status" value="2"/>
</dbReference>
<evidence type="ECO:0000256" key="15">
    <source>
        <dbReference type="SAM" id="MobiDB-lite"/>
    </source>
</evidence>
<dbReference type="EMBL" id="WKFB01000350">
    <property type="protein sequence ID" value="KAF6725887.1"/>
    <property type="molecule type" value="Genomic_DNA"/>
</dbReference>
<evidence type="ECO:0000256" key="2">
    <source>
        <dbReference type="ARBA" id="ARBA00022536"/>
    </source>
</evidence>
<dbReference type="Proteomes" id="UP000646548">
    <property type="component" value="Unassembled WGS sequence"/>
</dbReference>
<feature type="disulfide bond" evidence="13">
    <location>
        <begin position="1118"/>
        <end position="1133"/>
    </location>
</feature>
<dbReference type="SUPFAM" id="SSF57196">
    <property type="entry name" value="EGF/Laminin"/>
    <property type="match status" value="3"/>
</dbReference>
<feature type="disulfide bond" evidence="13">
    <location>
        <begin position="340"/>
        <end position="352"/>
    </location>
</feature>
<protein>
    <submittedName>
        <fullName evidence="18">Low-density lipoprotein receptor-related protein 2</fullName>
    </submittedName>
</protein>
<feature type="disulfide bond" evidence="13">
    <location>
        <begin position="320"/>
        <end position="335"/>
    </location>
</feature>
<comment type="caution">
    <text evidence="12">Lacks conserved residue(s) required for the propagation of feature annotation.</text>
</comment>
<keyword evidence="18" id="KW-0449">Lipoprotein</keyword>
<dbReference type="CDD" id="cd00112">
    <property type="entry name" value="LDLa"/>
    <property type="match status" value="10"/>
</dbReference>
<name>A0A834C578_ORYME</name>
<evidence type="ECO:0000256" key="6">
    <source>
        <dbReference type="ARBA" id="ARBA00022737"/>
    </source>
</evidence>
<dbReference type="PROSITE" id="PS00022">
    <property type="entry name" value="EGF_1"/>
    <property type="match status" value="1"/>
</dbReference>
<evidence type="ECO:0000256" key="16">
    <source>
        <dbReference type="SAM" id="Phobius"/>
    </source>
</evidence>
<dbReference type="PANTHER" id="PTHR22722:SF12">
    <property type="entry name" value="EGF-LIKE DOMAIN-CONTAINING PROTEIN"/>
    <property type="match status" value="1"/>
</dbReference>
<evidence type="ECO:0000259" key="17">
    <source>
        <dbReference type="PROSITE" id="PS50026"/>
    </source>
</evidence>
<dbReference type="AlphaFoldDB" id="A0A834C578"/>
<evidence type="ECO:0000256" key="4">
    <source>
        <dbReference type="ARBA" id="ARBA00022692"/>
    </source>
</evidence>
<dbReference type="GO" id="GO:0042562">
    <property type="term" value="F:hormone binding"/>
    <property type="evidence" value="ECO:0007669"/>
    <property type="project" value="TreeGrafter"/>
</dbReference>
<dbReference type="Pfam" id="PF00058">
    <property type="entry name" value="Ldl_recept_b"/>
    <property type="match status" value="1"/>
</dbReference>
<feature type="disulfide bond" evidence="13">
    <location>
        <begin position="279"/>
        <end position="294"/>
    </location>
</feature>
<feature type="disulfide bond" evidence="13">
    <location>
        <begin position="308"/>
        <end position="326"/>
    </location>
</feature>
<dbReference type="InterPro" id="IPR000033">
    <property type="entry name" value="LDLR_classB_rpt"/>
</dbReference>
<dbReference type="InterPro" id="IPR011042">
    <property type="entry name" value="6-blade_b-propeller_TolB-like"/>
</dbReference>
<dbReference type="GO" id="GO:0005509">
    <property type="term" value="F:calcium ion binding"/>
    <property type="evidence" value="ECO:0007669"/>
    <property type="project" value="InterPro"/>
</dbReference>
<sequence length="1274" mass="140253">MGSRPCDDGKECVLYSHVCDGEEDCLDGSDEKECQETCKQGEFQCAHGKMCIPESEVCDGRPQCQDRSDELDCWEKTKSCDLSFFFKASPNVPRVRTEPVKCRKGFKACKDGLECVMYSHVCDGEQDCKDGSDEEGCETQCKTGEFQCAHGNRCVPQKGVCDGQRDCQDGSDEINCSSLTEGCNHRCDNKTRCVPQTFLCDGELDCADGSDEEKCGLVPCSLYQFRCTSGQCVSEALRCDGYPDCRDRSDEAGCAKQPRCPAQLRCPHSHECLQEEWLCDGEEDCKDGSDEKNCNAPPAKCRDHQWPCRDGRCIPLFWRCDGKEDCHDGTDEEKCLQRKCPPHLYQCGSGECLDPSLVCNGLTNCADRSDEGVECSHHNCSSPSAPLCDQQCMSTPRGPKCYCASGFKLQSGTVFCVDTDECSSAVSPCKHSCVNTRGSYTCHCHPGFYLEPDNKSCKTRDEPLLLASVQSELLLLGVHSGTLKLLSTANRPVFSVDFDWTQRRVYWLSPTFQSIRWADMKNSNKGTLIKGVKSDAIAVDWVGKNLYWVEGLVGQILAVKLGTSIVRSQDHAVVLGEDLEQPSSLVLLPHKGFMLWSEIGSSPQIKRAGMDGSKRKVLVSHDLSWPVSLAYDFLDDRVYWADEKLHCIGSSTLDGENIKILQLAETPSPFSLAVFSDRIFWSDTKRRAIRSADKKTGKDQKVLLKRPGQPFGLRVMHALSQPALPNPCVYLHCSHLCLLAPAAQSKSGAAESPAAVCRCPKGLLLSQDKRTCSLPQESSFILLLSHHTVYQIYLRSMRHEGIALKKMPNGRDFPLSGEKEPLGLDLSIPQLSLFVAYAKESVNVLKLSSSDSKAGLSPAGQILTLMLNESVTALAVDWVTSNLFWSSSERPDIHVTTREGLTTSLLQRSLMGIFSIALHPLSGRLCYIATVMKERKGQTEVDCAWMDGHNKAVLWKKSSVPISLVFSIEGTVIYWADSGEDFSSIGVDGLGYQEYKTGSNLLVSFTRIENIFIWAARDKDVTKLWFSDGLQPKQLWFETKTTVLEVRAYNESQSGRNGCFNNGGCAHLCLPHPGGRSCKCGRGFYSINVTSCAPLPSCPSGEEACLDGSKCLSRTKICDGHEDCPDHSDEWDCTSSTSSSLGIGVGDVTKNSILPNKDSVSCDAKRCNGHGSCIREGKQTRCKCAAGYKGEFCRERVGRRSHPAVILVSFFLVTGVVVAAFVLSKRIGWKFFGNKSADKETLMANMGLPENDSDSEELESPVDMKSPLQSKSVT</sequence>
<dbReference type="InterPro" id="IPR051221">
    <property type="entry name" value="LDLR-related"/>
</dbReference>
<feature type="transmembrane region" description="Helical" evidence="16">
    <location>
        <begin position="1204"/>
        <end position="1223"/>
    </location>
</feature>
<evidence type="ECO:0000256" key="14">
    <source>
        <dbReference type="PROSITE-ProRule" id="PRU00461"/>
    </source>
</evidence>
<keyword evidence="8 16" id="KW-0472">Membrane</keyword>
<feature type="disulfide bond" evidence="13">
    <location>
        <begin position="347"/>
        <end position="365"/>
    </location>
</feature>
<organism evidence="18 19">
    <name type="scientific">Oryzias melastigma</name>
    <name type="common">Marine medaka</name>
    <dbReference type="NCBI Taxonomy" id="30732"/>
    <lineage>
        <taxon>Eukaryota</taxon>
        <taxon>Metazoa</taxon>
        <taxon>Chordata</taxon>
        <taxon>Craniata</taxon>
        <taxon>Vertebrata</taxon>
        <taxon>Euteleostomi</taxon>
        <taxon>Actinopterygii</taxon>
        <taxon>Neopterygii</taxon>
        <taxon>Teleostei</taxon>
        <taxon>Neoteleostei</taxon>
        <taxon>Acanthomorphata</taxon>
        <taxon>Ovalentaria</taxon>
        <taxon>Atherinomorphae</taxon>
        <taxon>Beloniformes</taxon>
        <taxon>Adrianichthyidae</taxon>
        <taxon>Oryziinae</taxon>
        <taxon>Oryzias</taxon>
    </lineage>
</organism>
<feature type="disulfide bond" evidence="13">
    <location>
        <begin position="58"/>
        <end position="73"/>
    </location>
</feature>
<feature type="disulfide bond" evidence="13">
    <location>
        <begin position="260"/>
        <end position="272"/>
    </location>
</feature>
<feature type="disulfide bond" evidence="13">
    <location>
        <begin position="122"/>
        <end position="137"/>
    </location>
</feature>
<keyword evidence="2 12" id="KW-0245">EGF-like domain</keyword>
<evidence type="ECO:0000256" key="3">
    <source>
        <dbReference type="ARBA" id="ARBA00022583"/>
    </source>
</evidence>
<feature type="domain" description="EGF-like" evidence="17">
    <location>
        <begin position="1158"/>
        <end position="1194"/>
    </location>
</feature>
<feature type="disulfide bond" evidence="13">
    <location>
        <begin position="220"/>
        <end position="232"/>
    </location>
</feature>
<dbReference type="SMART" id="SM00179">
    <property type="entry name" value="EGF_CA"/>
    <property type="match status" value="1"/>
</dbReference>
<feature type="disulfide bond" evidence="13">
    <location>
        <begin position="301"/>
        <end position="313"/>
    </location>
</feature>
<evidence type="ECO:0000256" key="11">
    <source>
        <dbReference type="ARBA" id="ARBA00023180"/>
    </source>
</evidence>
<proteinExistence type="predicted"/>
<reference evidence="18" key="1">
    <citation type="journal article" name="BMC Genomics">
        <title>Long-read sequencing and de novo genome assembly of marine medaka (Oryzias melastigma).</title>
        <authorList>
            <person name="Liang P."/>
            <person name="Saqib H.S.A."/>
            <person name="Ni X."/>
            <person name="Shen Y."/>
        </authorList>
    </citation>
    <scope>NUCLEOTIDE SEQUENCE</scope>
    <source>
        <strain evidence="18">Bigg-433</strain>
    </source>
</reference>
<evidence type="ECO:0000256" key="12">
    <source>
        <dbReference type="PROSITE-ProRule" id="PRU00076"/>
    </source>
</evidence>
<dbReference type="PROSITE" id="PS01186">
    <property type="entry name" value="EGF_2"/>
    <property type="match status" value="2"/>
</dbReference>
<dbReference type="SUPFAM" id="SSF57424">
    <property type="entry name" value="LDL receptor-like module"/>
    <property type="match status" value="10"/>
</dbReference>
<dbReference type="PROSITE" id="PS01209">
    <property type="entry name" value="LDLRA_1"/>
    <property type="match status" value="6"/>
</dbReference>
<dbReference type="InterPro" id="IPR000742">
    <property type="entry name" value="EGF"/>
</dbReference>
<accession>A0A834C578</accession>
<feature type="disulfide bond" evidence="13">
    <location>
        <begin position="227"/>
        <end position="245"/>
    </location>
</feature>
<dbReference type="Pfam" id="PF00057">
    <property type="entry name" value="Ldl_recept_a"/>
    <property type="match status" value="10"/>
</dbReference>
<keyword evidence="10 18" id="KW-0675">Receptor</keyword>
<comment type="subcellular location">
    <subcellularLocation>
        <location evidence="1">Membrane</location>
        <topology evidence="1">Single-pass membrane protein</topology>
    </subcellularLocation>
</comment>
<keyword evidence="7 16" id="KW-1133">Transmembrane helix</keyword>
<dbReference type="InterPro" id="IPR002172">
    <property type="entry name" value="LDrepeatLR_classA_rpt"/>
</dbReference>
<evidence type="ECO:0000256" key="13">
    <source>
        <dbReference type="PROSITE-ProRule" id="PRU00124"/>
    </source>
</evidence>
<dbReference type="GO" id="GO:0016324">
    <property type="term" value="C:apical plasma membrane"/>
    <property type="evidence" value="ECO:0007669"/>
    <property type="project" value="TreeGrafter"/>
</dbReference>
<evidence type="ECO:0000313" key="19">
    <source>
        <dbReference type="Proteomes" id="UP000646548"/>
    </source>
</evidence>
<feature type="disulfide bond" evidence="13">
    <location>
        <begin position="19"/>
        <end position="34"/>
    </location>
</feature>
<evidence type="ECO:0000313" key="18">
    <source>
        <dbReference type="EMBL" id="KAF6725887.1"/>
    </source>
</evidence>
<dbReference type="InterPro" id="IPR000152">
    <property type="entry name" value="EGF-type_Asp/Asn_hydroxyl_site"/>
</dbReference>
<dbReference type="FunFam" id="4.10.400.10:FF:000034">
    <property type="entry name" value="Low-density lipoprotein receptor-related protein 2"/>
    <property type="match status" value="1"/>
</dbReference>
<dbReference type="Pfam" id="PF07645">
    <property type="entry name" value="EGF_CA"/>
    <property type="match status" value="1"/>
</dbReference>
<dbReference type="Gene3D" id="2.120.10.30">
    <property type="entry name" value="TolB, C-terminal domain"/>
    <property type="match status" value="2"/>
</dbReference>
<dbReference type="PROSITE" id="PS50068">
    <property type="entry name" value="LDLRA_2"/>
    <property type="match status" value="10"/>
</dbReference>
<keyword evidence="11" id="KW-0325">Glycoprotein</keyword>
<evidence type="ECO:0000256" key="9">
    <source>
        <dbReference type="ARBA" id="ARBA00023157"/>
    </source>
</evidence>
<dbReference type="SUPFAM" id="SSF63825">
    <property type="entry name" value="YWTD domain"/>
    <property type="match status" value="2"/>
</dbReference>
<dbReference type="FunFam" id="2.120.10.30:FF:000241">
    <property type="entry name" value="Low-density lipoprotein receptor-related protein 6"/>
    <property type="match status" value="1"/>
</dbReference>
<dbReference type="FunFam" id="2.10.25.10:FF:000010">
    <property type="entry name" value="Pro-epidermal growth factor"/>
    <property type="match status" value="1"/>
</dbReference>
<feature type="domain" description="EGF-like" evidence="17">
    <location>
        <begin position="418"/>
        <end position="458"/>
    </location>
</feature>
<dbReference type="PROSITE" id="PS50026">
    <property type="entry name" value="EGF_3"/>
    <property type="match status" value="2"/>
</dbReference>
<dbReference type="SMART" id="SM00192">
    <property type="entry name" value="LDLa"/>
    <property type="match status" value="10"/>
</dbReference>
<keyword evidence="6" id="KW-0677">Repeat</keyword>
<evidence type="ECO:0000256" key="8">
    <source>
        <dbReference type="ARBA" id="ARBA00023136"/>
    </source>
</evidence>
<dbReference type="SMART" id="SM00135">
    <property type="entry name" value="LY"/>
    <property type="match status" value="7"/>
</dbReference>
<keyword evidence="3" id="KW-0254">Endocytosis</keyword>
<dbReference type="Gene3D" id="4.10.400.10">
    <property type="entry name" value="Low-density Lipoprotein Receptor"/>
    <property type="match status" value="10"/>
</dbReference>
<dbReference type="PROSITE" id="PS01187">
    <property type="entry name" value="EGF_CA"/>
    <property type="match status" value="1"/>
</dbReference>
<evidence type="ECO:0000256" key="1">
    <source>
        <dbReference type="ARBA" id="ARBA00004167"/>
    </source>
</evidence>
<feature type="region of interest" description="Disordered" evidence="15">
    <location>
        <begin position="1243"/>
        <end position="1274"/>
    </location>
</feature>
<gene>
    <name evidence="18" type="ORF">FQA47_016746</name>
</gene>
<dbReference type="InterPro" id="IPR018097">
    <property type="entry name" value="EGF_Ca-bd_CS"/>
</dbReference>
<dbReference type="PRINTS" id="PR00261">
    <property type="entry name" value="LDLRECEPTOR"/>
</dbReference>
<dbReference type="PROSITE" id="PS00010">
    <property type="entry name" value="ASX_HYDROXYL"/>
    <property type="match status" value="1"/>
</dbReference>
<keyword evidence="9 12" id="KW-1015">Disulfide bond</keyword>
<evidence type="ECO:0000256" key="5">
    <source>
        <dbReference type="ARBA" id="ARBA00022729"/>
    </source>
</evidence>
<dbReference type="InterPro" id="IPR001881">
    <property type="entry name" value="EGF-like_Ca-bd_dom"/>
</dbReference>
<dbReference type="PANTHER" id="PTHR22722">
    <property type="entry name" value="LOW-DENSITY LIPOPROTEIN RECEPTOR-RELATED PROTEIN 2-RELATED"/>
    <property type="match status" value="1"/>
</dbReference>
<evidence type="ECO:0000256" key="10">
    <source>
        <dbReference type="ARBA" id="ARBA00023170"/>
    </source>
</evidence>
<feature type="repeat" description="LDL-receptor class B" evidence="14">
    <location>
        <begin position="636"/>
        <end position="678"/>
    </location>
</feature>
<dbReference type="InterPro" id="IPR049883">
    <property type="entry name" value="NOTCH1_EGF-like"/>
</dbReference>
<feature type="disulfide bond" evidence="12">
    <location>
        <begin position="1184"/>
        <end position="1193"/>
    </location>
</feature>
<dbReference type="GO" id="GO:0006898">
    <property type="term" value="P:receptor-mediated endocytosis"/>
    <property type="evidence" value="ECO:0007669"/>
    <property type="project" value="TreeGrafter"/>
</dbReference>
<feature type="compositionally biased region" description="Acidic residues" evidence="15">
    <location>
        <begin position="1251"/>
        <end position="1260"/>
    </location>
</feature>
<feature type="disulfide bond" evidence="13">
    <location>
        <begin position="161"/>
        <end position="176"/>
    </location>
</feature>
<dbReference type="GO" id="GO:0043235">
    <property type="term" value="C:receptor complex"/>
    <property type="evidence" value="ECO:0007669"/>
    <property type="project" value="TreeGrafter"/>
</dbReference>
<dbReference type="InterPro" id="IPR036055">
    <property type="entry name" value="LDL_receptor-like_sf"/>
</dbReference>
<dbReference type="PROSITE" id="PS51120">
    <property type="entry name" value="LDLRB"/>
    <property type="match status" value="2"/>
</dbReference>
<feature type="repeat" description="LDL-receptor class B" evidence="14">
    <location>
        <begin position="592"/>
        <end position="635"/>
    </location>
</feature>
<dbReference type="InterPro" id="IPR023415">
    <property type="entry name" value="LDLR_class-A_CS"/>
</dbReference>
<keyword evidence="4 16" id="KW-0812">Transmembrane</keyword>
<evidence type="ECO:0000256" key="7">
    <source>
        <dbReference type="ARBA" id="ARBA00022989"/>
    </source>
</evidence>